<keyword evidence="2" id="KW-0812">Transmembrane</keyword>
<proteinExistence type="predicted"/>
<dbReference type="Pfam" id="PF14012">
    <property type="entry name" value="DUF4229"/>
    <property type="match status" value="1"/>
</dbReference>
<evidence type="ECO:0000256" key="1">
    <source>
        <dbReference type="SAM" id="MobiDB-lite"/>
    </source>
</evidence>
<dbReference type="KEGG" id="roz:CBI38_07955"/>
<evidence type="ECO:0000256" key="2">
    <source>
        <dbReference type="SAM" id="Phobius"/>
    </source>
</evidence>
<keyword evidence="2" id="KW-0472">Membrane</keyword>
<evidence type="ECO:0008006" key="5">
    <source>
        <dbReference type="Google" id="ProtNLM"/>
    </source>
</evidence>
<evidence type="ECO:0000313" key="3">
    <source>
        <dbReference type="EMBL" id="AWK75409.1"/>
    </source>
</evidence>
<keyword evidence="4" id="KW-1185">Reference proteome</keyword>
<accession>A0A2S2C3F5</accession>
<sequence>MSEPSEKPKNPNPADQAEPPVTAGSAAPQPAERVTKGRLARDVALYSFARLLLVVVIAGIILGVAALVGVTIPLLVAAIFGVLIALPLSLLLFATLRRRVNEGIAAFDAQRRADQADLRAKLRGEDR</sequence>
<feature type="transmembrane region" description="Helical" evidence="2">
    <location>
        <begin position="74"/>
        <end position="94"/>
    </location>
</feature>
<evidence type="ECO:0000313" key="4">
    <source>
        <dbReference type="Proteomes" id="UP000245711"/>
    </source>
</evidence>
<dbReference type="AlphaFoldDB" id="A0A2S2C3F5"/>
<dbReference type="InterPro" id="IPR025323">
    <property type="entry name" value="DUF4229"/>
</dbReference>
<dbReference type="Proteomes" id="UP000245711">
    <property type="component" value="Chromosome"/>
</dbReference>
<feature type="region of interest" description="Disordered" evidence="1">
    <location>
        <begin position="1"/>
        <end position="33"/>
    </location>
</feature>
<organism evidence="3 4">
    <name type="scientific">Rhodococcus oxybenzonivorans</name>
    <dbReference type="NCBI Taxonomy" id="1990687"/>
    <lineage>
        <taxon>Bacteria</taxon>
        <taxon>Bacillati</taxon>
        <taxon>Actinomycetota</taxon>
        <taxon>Actinomycetes</taxon>
        <taxon>Mycobacteriales</taxon>
        <taxon>Nocardiaceae</taxon>
        <taxon>Rhodococcus</taxon>
    </lineage>
</organism>
<name>A0A2S2C3F5_9NOCA</name>
<gene>
    <name evidence="3" type="ORF">CBI38_07955</name>
</gene>
<dbReference type="RefSeq" id="WP_109334934.1">
    <property type="nucleotide sequence ID" value="NZ_CP021354.1"/>
</dbReference>
<protein>
    <recommendedName>
        <fullName evidence="5">DUF4229 domain-containing protein</fullName>
    </recommendedName>
</protein>
<reference evidence="3 4" key="1">
    <citation type="submission" date="2017-05" db="EMBL/GenBank/DDBJ databases">
        <title>Isolation of Rhodococcus sp. S2-17 biodegrading of BP-3.</title>
        <authorList>
            <person name="Lee Y."/>
            <person name="Kim K.H."/>
            <person name="Chun B.H."/>
            <person name="Jung H.S."/>
            <person name="Jeon C.O."/>
        </authorList>
    </citation>
    <scope>NUCLEOTIDE SEQUENCE [LARGE SCALE GENOMIC DNA]</scope>
    <source>
        <strain evidence="3 4">S2-17</strain>
    </source>
</reference>
<keyword evidence="2" id="KW-1133">Transmembrane helix</keyword>
<dbReference type="EMBL" id="CP021354">
    <property type="protein sequence ID" value="AWK75409.1"/>
    <property type="molecule type" value="Genomic_DNA"/>
</dbReference>
<dbReference type="OrthoDB" id="4775104at2"/>
<feature type="transmembrane region" description="Helical" evidence="2">
    <location>
        <begin position="43"/>
        <end position="68"/>
    </location>
</feature>